<evidence type="ECO:0000256" key="1">
    <source>
        <dbReference type="SAM" id="Coils"/>
    </source>
</evidence>
<dbReference type="PROSITE" id="PS50076">
    <property type="entry name" value="DNAJ_2"/>
    <property type="match status" value="1"/>
</dbReference>
<dbReference type="PANTHER" id="PTHR44873:SF1">
    <property type="entry name" value="DNAJ HOMOLOG SUBFAMILY C MEMBER 30, MITOCHONDRIAL"/>
    <property type="match status" value="1"/>
</dbReference>
<dbReference type="Proteomes" id="UP000007014">
    <property type="component" value="Chromosome 10"/>
</dbReference>
<dbReference type="SUPFAM" id="SSF46565">
    <property type="entry name" value="Chaperone J-domain"/>
    <property type="match status" value="1"/>
</dbReference>
<keyword evidence="1" id="KW-0175">Coiled coil</keyword>
<accession>M1URE1</accession>
<proteinExistence type="predicted"/>
<dbReference type="eggNOG" id="KOG0715">
    <property type="taxonomic scope" value="Eukaryota"/>
</dbReference>
<name>M1URE1_CYAM1</name>
<dbReference type="InterPro" id="IPR036869">
    <property type="entry name" value="J_dom_sf"/>
</dbReference>
<dbReference type="EMBL" id="AP006492">
    <property type="protein sequence ID" value="BAM80186.1"/>
    <property type="molecule type" value="Genomic_DNA"/>
</dbReference>
<dbReference type="GO" id="GO:0016829">
    <property type="term" value="F:lyase activity"/>
    <property type="evidence" value="ECO:0007669"/>
    <property type="project" value="UniProtKB-KW"/>
</dbReference>
<keyword evidence="3" id="KW-0456">Lyase</keyword>
<dbReference type="OrthoDB" id="10250354at2759"/>
<dbReference type="PANTHER" id="PTHR44873">
    <property type="entry name" value="DNAJ HOMOLOG SUBFAMILY C MEMBER 30, MITOCHONDRIAL"/>
    <property type="match status" value="1"/>
</dbReference>
<dbReference type="PROSITE" id="PS00636">
    <property type="entry name" value="DNAJ_1"/>
    <property type="match status" value="1"/>
</dbReference>
<dbReference type="AlphaFoldDB" id="M1URE1"/>
<dbReference type="Gene3D" id="1.10.287.110">
    <property type="entry name" value="DnaJ domain"/>
    <property type="match status" value="1"/>
</dbReference>
<dbReference type="InterPro" id="IPR001623">
    <property type="entry name" value="DnaJ_domain"/>
</dbReference>
<reference evidence="3 4" key="1">
    <citation type="journal article" date="2004" name="Nature">
        <title>Genome sequence of the ultrasmall unicellular red alga Cyanidioschyzon merolae 10D.</title>
        <authorList>
            <person name="Matsuzaki M."/>
            <person name="Misumi O."/>
            <person name="Shin-i T."/>
            <person name="Maruyama S."/>
            <person name="Takahara M."/>
            <person name="Miyagishima S."/>
            <person name="Mori T."/>
            <person name="Nishida K."/>
            <person name="Yagisawa F."/>
            <person name="Nishida K."/>
            <person name="Yoshida Y."/>
            <person name="Nishimura Y."/>
            <person name="Nakao S."/>
            <person name="Kobayashi T."/>
            <person name="Momoyama Y."/>
            <person name="Higashiyama T."/>
            <person name="Minoda A."/>
            <person name="Sano M."/>
            <person name="Nomoto H."/>
            <person name="Oishi K."/>
            <person name="Hayashi H."/>
            <person name="Ohta F."/>
            <person name="Nishizaka S."/>
            <person name="Haga S."/>
            <person name="Miura S."/>
            <person name="Morishita T."/>
            <person name="Kabeya Y."/>
            <person name="Terasawa K."/>
            <person name="Suzuki Y."/>
            <person name="Ishii Y."/>
            <person name="Asakawa S."/>
            <person name="Takano H."/>
            <person name="Ohta N."/>
            <person name="Kuroiwa H."/>
            <person name="Tanaka K."/>
            <person name="Shimizu N."/>
            <person name="Sugano S."/>
            <person name="Sato N."/>
            <person name="Nozaki H."/>
            <person name="Ogasawara N."/>
            <person name="Kohara Y."/>
            <person name="Kuroiwa T."/>
        </authorList>
    </citation>
    <scope>NUCLEOTIDE SEQUENCE [LARGE SCALE GENOMIC DNA]</scope>
    <source>
        <strain evidence="3 4">10D</strain>
    </source>
</reference>
<evidence type="ECO:0000313" key="3">
    <source>
        <dbReference type="EMBL" id="BAM80186.1"/>
    </source>
</evidence>
<dbReference type="SUPFAM" id="SSF48371">
    <property type="entry name" value="ARM repeat"/>
    <property type="match status" value="1"/>
</dbReference>
<dbReference type="InterPro" id="IPR004155">
    <property type="entry name" value="PBS_lyase_HEAT"/>
</dbReference>
<dbReference type="InterPro" id="IPR018253">
    <property type="entry name" value="DnaJ_domain_CS"/>
</dbReference>
<feature type="domain" description="J" evidence="2">
    <location>
        <begin position="49"/>
        <end position="114"/>
    </location>
</feature>
<sequence length="516" mass="58113">MFLSLADIRRCSLRDRRWSGRRRAQPRSVCWQCAQRNASTRRQGVAREDLYRVLGATRDSSPAEIRRAFLEQSQRWHPDRNPGDERASERFEAVKTAYQVLRDATLRAAYDEAGFAGLDAVISVESRHERMKDALKEVQQLERDNASTEELAFWGLDGSNLALLEGAEPVVPSDGGASSAVDQPTDARPRSVAEAIANLNHPDEGYRYYAVWWLSRFRVREAADALVAVLRHSTDRTALGGYPLRRRAALALGNLGALEALTFLQEALGNDEDWHLRHRAAEAIAKILMQQPSYMPNSQLTEALLSRLETFQSEAHNETESVTLPPGFDLSTLDEAKRARLLEIFAKRRADEARARRSTQTPTLGVDLQSAMMQEPYEWLLKALGYVAGRMRSDPAVWARYEDRFVSAMRPLTKHPVPLVQYAAHKAMYQATGKVEHLHALHGALEFGAEHHFSQRVLVRDLGELGQLESASAIANCAMVENSFKVFAIRQIIQRCNLELTHSALDPLFHLLDDLL</sequence>
<dbReference type="Gene3D" id="1.25.10.10">
    <property type="entry name" value="Leucine-rich Repeat Variant"/>
    <property type="match status" value="1"/>
</dbReference>
<dbReference type="RefSeq" id="XP_005534793.1">
    <property type="nucleotide sequence ID" value="XM_005534736.1"/>
</dbReference>
<dbReference type="HOGENOM" id="CLU_528252_0_0_1"/>
<evidence type="ECO:0000313" key="4">
    <source>
        <dbReference type="Proteomes" id="UP000007014"/>
    </source>
</evidence>
<dbReference type="Pfam" id="PF13646">
    <property type="entry name" value="HEAT_2"/>
    <property type="match status" value="1"/>
</dbReference>
<organism evidence="3 4">
    <name type="scientific">Cyanidioschyzon merolae (strain NIES-3377 / 10D)</name>
    <name type="common">Unicellular red alga</name>
    <dbReference type="NCBI Taxonomy" id="280699"/>
    <lineage>
        <taxon>Eukaryota</taxon>
        <taxon>Rhodophyta</taxon>
        <taxon>Bangiophyceae</taxon>
        <taxon>Cyanidiales</taxon>
        <taxon>Cyanidiaceae</taxon>
        <taxon>Cyanidioschyzon</taxon>
    </lineage>
</organism>
<dbReference type="CDD" id="cd06257">
    <property type="entry name" value="DnaJ"/>
    <property type="match status" value="1"/>
</dbReference>
<dbReference type="GeneID" id="16994123"/>
<protein>
    <submittedName>
        <fullName evidence="3">Phycocyanobilin lyase alpha subunit</fullName>
    </submittedName>
</protein>
<dbReference type="SMART" id="SM00271">
    <property type="entry name" value="DnaJ"/>
    <property type="match status" value="1"/>
</dbReference>
<dbReference type="KEGG" id="cme:CYME_CMJ043C"/>
<dbReference type="InterPro" id="IPR053025">
    <property type="entry name" value="Mito_ATP_Synthase-Asso"/>
</dbReference>
<keyword evidence="4" id="KW-1185">Reference proteome</keyword>
<dbReference type="STRING" id="280699.M1URE1"/>
<dbReference type="OMA" id="ACPRSVE"/>
<dbReference type="SMART" id="SM00567">
    <property type="entry name" value="EZ_HEAT"/>
    <property type="match status" value="3"/>
</dbReference>
<dbReference type="Pfam" id="PF00226">
    <property type="entry name" value="DnaJ"/>
    <property type="match status" value="1"/>
</dbReference>
<gene>
    <name evidence="3" type="ORF">CYME_CMJ043C</name>
</gene>
<feature type="coiled-coil region" evidence="1">
    <location>
        <begin position="124"/>
        <end position="151"/>
    </location>
</feature>
<evidence type="ECO:0000259" key="2">
    <source>
        <dbReference type="PROSITE" id="PS50076"/>
    </source>
</evidence>
<dbReference type="PRINTS" id="PR00625">
    <property type="entry name" value="JDOMAIN"/>
</dbReference>
<reference evidence="3 4" key="2">
    <citation type="journal article" date="2007" name="BMC Biol.">
        <title>A 100%-complete sequence reveals unusually simple genomic features in the hot-spring red alga Cyanidioschyzon merolae.</title>
        <authorList>
            <person name="Nozaki H."/>
            <person name="Takano H."/>
            <person name="Misumi O."/>
            <person name="Terasawa K."/>
            <person name="Matsuzaki M."/>
            <person name="Maruyama S."/>
            <person name="Nishida K."/>
            <person name="Yagisawa F."/>
            <person name="Yoshida Y."/>
            <person name="Fujiwara T."/>
            <person name="Takio S."/>
            <person name="Tamura K."/>
            <person name="Chung S.J."/>
            <person name="Nakamura S."/>
            <person name="Kuroiwa H."/>
            <person name="Tanaka K."/>
            <person name="Sato N."/>
            <person name="Kuroiwa T."/>
        </authorList>
    </citation>
    <scope>NUCLEOTIDE SEQUENCE [LARGE SCALE GENOMIC DNA]</scope>
    <source>
        <strain evidence="3 4">10D</strain>
    </source>
</reference>
<dbReference type="Gramene" id="CMJ043CT">
    <property type="protein sequence ID" value="CMJ043CT"/>
    <property type="gene ID" value="CMJ043C"/>
</dbReference>
<dbReference type="InterPro" id="IPR016024">
    <property type="entry name" value="ARM-type_fold"/>
</dbReference>
<dbReference type="InterPro" id="IPR011989">
    <property type="entry name" value="ARM-like"/>
</dbReference>